<protein>
    <submittedName>
        <fullName evidence="2">5'-methylthioadenosine/S-adenosylhomocysteine nucleosidase</fullName>
        <ecNumber evidence="2">3.2.2.9</ecNumber>
    </submittedName>
</protein>
<gene>
    <name evidence="2" type="primary">mtnN</name>
    <name evidence="2" type="ORF">CCHOA_00980</name>
</gene>
<dbReference type="NCBIfam" id="NF004168">
    <property type="entry name" value="PRK05634.1"/>
    <property type="match status" value="1"/>
</dbReference>
<dbReference type="GO" id="GO:0009116">
    <property type="term" value="P:nucleoside metabolic process"/>
    <property type="evidence" value="ECO:0007669"/>
    <property type="project" value="InterPro"/>
</dbReference>
<evidence type="ECO:0000259" key="1">
    <source>
        <dbReference type="Pfam" id="PF01048"/>
    </source>
</evidence>
<dbReference type="EC" id="3.2.2.9" evidence="2"/>
<feature type="domain" description="Nucleoside phosphorylase" evidence="1">
    <location>
        <begin position="35"/>
        <end position="188"/>
    </location>
</feature>
<name>A0A3G6J9B6_9CORY</name>
<reference evidence="2 3" key="1">
    <citation type="submission" date="2018-11" db="EMBL/GenBank/DDBJ databases">
        <authorList>
            <person name="Kleinhagauer T."/>
            <person name="Glaeser S.P."/>
            <person name="Spergser J."/>
            <person name="Ruckert C."/>
            <person name="Kaempfer P."/>
            <person name="Busse H.-J."/>
        </authorList>
    </citation>
    <scope>NUCLEOTIDE SEQUENCE [LARGE SCALE GENOMIC DNA]</scope>
    <source>
        <strain evidence="2 3">200CH</strain>
    </source>
</reference>
<keyword evidence="3" id="KW-1185">Reference proteome</keyword>
<sequence length="216" mass="22538">MIDAADAIVADRPLLVSATPGEIEHVHTDLPRIVVGVGGMNAAIHLTAALTAAKAKGIQPSCLINVGTAGALKASVSGVFEIGHVYKHDFNDDVLEAIDGKPALNDLLLETSGVLPTATLATGDSFVADSATRERLAGKADLVEMEGYVIARIGFEFGIPVVLIKQTSDMADESAIGQWADAVDGSSRHLDRALAAYCDSGHVAAVPTPQRAEFRR</sequence>
<dbReference type="GO" id="GO:0008782">
    <property type="term" value="F:adenosylhomocysteine nucleosidase activity"/>
    <property type="evidence" value="ECO:0007669"/>
    <property type="project" value="UniProtKB-EC"/>
</dbReference>
<dbReference type="GO" id="GO:0008930">
    <property type="term" value="F:methylthioadenosine nucleosidase activity"/>
    <property type="evidence" value="ECO:0007669"/>
    <property type="project" value="TreeGrafter"/>
</dbReference>
<dbReference type="KEGG" id="ccho:CCHOA_00980"/>
<dbReference type="SUPFAM" id="SSF53167">
    <property type="entry name" value="Purine and uridine phosphorylases"/>
    <property type="match status" value="1"/>
</dbReference>
<organism evidence="2 3">
    <name type="scientific">Corynebacterium choanae</name>
    <dbReference type="NCBI Taxonomy" id="1862358"/>
    <lineage>
        <taxon>Bacteria</taxon>
        <taxon>Bacillati</taxon>
        <taxon>Actinomycetota</taxon>
        <taxon>Actinomycetes</taxon>
        <taxon>Mycobacteriales</taxon>
        <taxon>Corynebacteriaceae</taxon>
        <taxon>Corynebacterium</taxon>
    </lineage>
</organism>
<dbReference type="RefSeq" id="WP_123925824.1">
    <property type="nucleotide sequence ID" value="NZ_CP033896.1"/>
</dbReference>
<proteinExistence type="predicted"/>
<evidence type="ECO:0000313" key="2">
    <source>
        <dbReference type="EMBL" id="AZA12624.1"/>
    </source>
</evidence>
<dbReference type="AlphaFoldDB" id="A0A3G6J9B6"/>
<dbReference type="GO" id="GO:0005829">
    <property type="term" value="C:cytosol"/>
    <property type="evidence" value="ECO:0007669"/>
    <property type="project" value="TreeGrafter"/>
</dbReference>
<dbReference type="Proteomes" id="UP000269019">
    <property type="component" value="Chromosome"/>
</dbReference>
<dbReference type="InterPro" id="IPR000845">
    <property type="entry name" value="Nucleoside_phosphorylase_d"/>
</dbReference>
<dbReference type="InterPro" id="IPR035994">
    <property type="entry name" value="Nucleoside_phosphorylase_sf"/>
</dbReference>
<evidence type="ECO:0000313" key="3">
    <source>
        <dbReference type="Proteomes" id="UP000269019"/>
    </source>
</evidence>
<dbReference type="GO" id="GO:0019284">
    <property type="term" value="P:L-methionine salvage from S-adenosylmethionine"/>
    <property type="evidence" value="ECO:0007669"/>
    <property type="project" value="TreeGrafter"/>
</dbReference>
<dbReference type="Gene3D" id="3.40.50.1580">
    <property type="entry name" value="Nucleoside phosphorylase domain"/>
    <property type="match status" value="1"/>
</dbReference>
<keyword evidence="2" id="KW-0326">Glycosidase</keyword>
<dbReference type="OrthoDB" id="3852236at2"/>
<keyword evidence="2" id="KW-0378">Hydrolase</keyword>
<dbReference type="PANTHER" id="PTHR46832">
    <property type="entry name" value="5'-METHYLTHIOADENOSINE/S-ADENOSYLHOMOCYSTEINE NUCLEOSIDASE"/>
    <property type="match status" value="1"/>
</dbReference>
<dbReference type="EMBL" id="CP033896">
    <property type="protein sequence ID" value="AZA12624.1"/>
    <property type="molecule type" value="Genomic_DNA"/>
</dbReference>
<dbReference type="Pfam" id="PF01048">
    <property type="entry name" value="PNP_UDP_1"/>
    <property type="match status" value="1"/>
</dbReference>
<dbReference type="PANTHER" id="PTHR46832:SF1">
    <property type="entry name" value="5'-METHYLTHIOADENOSINE_S-ADENOSYLHOMOCYSTEINE NUCLEOSIDASE"/>
    <property type="match status" value="1"/>
</dbReference>
<accession>A0A3G6J9B6</accession>